<keyword evidence="1" id="KW-0812">Transmembrane</keyword>
<feature type="transmembrane region" description="Helical" evidence="1">
    <location>
        <begin position="36"/>
        <end position="57"/>
    </location>
</feature>
<dbReference type="Proteomes" id="UP000628775">
    <property type="component" value="Unassembled WGS sequence"/>
</dbReference>
<dbReference type="InterPro" id="IPR003848">
    <property type="entry name" value="DUF218"/>
</dbReference>
<keyword evidence="4" id="KW-1185">Reference proteome</keyword>
<evidence type="ECO:0000313" key="4">
    <source>
        <dbReference type="Proteomes" id="UP000628775"/>
    </source>
</evidence>
<accession>A0A8J2VI07</accession>
<gene>
    <name evidence="3" type="ORF">GCM10011391_01520</name>
</gene>
<sequence>MLAFDTVWIKIKSKLSIYSWVVIRYNEIMKKIKRMLLLLMALLVVIGFFGAGPFLYINEKPVHSDVIIVLGGGAGEREGLASALYKEGYAPYVMVSNGGARDHPTPEVAELEMGWLKADGVPGSAIIPELKAQSTYGNAVYTEKMMKKHGFKSAIVVSSSYHMRRSHYIFQKLYKGSGIALHYKGAKTPHYNPTWWWTTEAGWKNTISEYIKLVGYIVLYGIF</sequence>
<evidence type="ECO:0000313" key="3">
    <source>
        <dbReference type="EMBL" id="GGE26858.1"/>
    </source>
</evidence>
<dbReference type="CDD" id="cd06259">
    <property type="entry name" value="YdcF-like"/>
    <property type="match status" value="1"/>
</dbReference>
<comment type="caution">
    <text evidence="3">The sequence shown here is derived from an EMBL/GenBank/DDBJ whole genome shotgun (WGS) entry which is preliminary data.</text>
</comment>
<organism evidence="3 4">
    <name type="scientific">Pullulanibacillus camelliae</name>
    <dbReference type="NCBI Taxonomy" id="1707096"/>
    <lineage>
        <taxon>Bacteria</taxon>
        <taxon>Bacillati</taxon>
        <taxon>Bacillota</taxon>
        <taxon>Bacilli</taxon>
        <taxon>Bacillales</taxon>
        <taxon>Sporolactobacillaceae</taxon>
        <taxon>Pullulanibacillus</taxon>
    </lineage>
</organism>
<dbReference type="InterPro" id="IPR051599">
    <property type="entry name" value="Cell_Envelope_Assoc"/>
</dbReference>
<keyword evidence="1" id="KW-1133">Transmembrane helix</keyword>
<dbReference type="PANTHER" id="PTHR30336:SF20">
    <property type="entry name" value="DUF218 DOMAIN-CONTAINING PROTEIN"/>
    <property type="match status" value="1"/>
</dbReference>
<reference evidence="3" key="2">
    <citation type="submission" date="2020-09" db="EMBL/GenBank/DDBJ databases">
        <authorList>
            <person name="Sun Q."/>
            <person name="Zhou Y."/>
        </authorList>
    </citation>
    <scope>NUCLEOTIDE SEQUENCE</scope>
    <source>
        <strain evidence="3">CGMCC 1.15371</strain>
    </source>
</reference>
<dbReference type="InterPro" id="IPR014729">
    <property type="entry name" value="Rossmann-like_a/b/a_fold"/>
</dbReference>
<evidence type="ECO:0000256" key="1">
    <source>
        <dbReference type="SAM" id="Phobius"/>
    </source>
</evidence>
<feature type="domain" description="DUF218" evidence="2">
    <location>
        <begin position="65"/>
        <end position="190"/>
    </location>
</feature>
<dbReference type="Pfam" id="PF02698">
    <property type="entry name" value="DUF218"/>
    <property type="match status" value="1"/>
</dbReference>
<dbReference type="Gene3D" id="3.40.50.620">
    <property type="entry name" value="HUPs"/>
    <property type="match status" value="1"/>
</dbReference>
<dbReference type="GO" id="GO:0005886">
    <property type="term" value="C:plasma membrane"/>
    <property type="evidence" value="ECO:0007669"/>
    <property type="project" value="TreeGrafter"/>
</dbReference>
<evidence type="ECO:0000259" key="2">
    <source>
        <dbReference type="Pfam" id="PF02698"/>
    </source>
</evidence>
<proteinExistence type="predicted"/>
<keyword evidence="1" id="KW-0472">Membrane</keyword>
<dbReference type="EMBL" id="BMIR01000001">
    <property type="protein sequence ID" value="GGE26858.1"/>
    <property type="molecule type" value="Genomic_DNA"/>
</dbReference>
<protein>
    <recommendedName>
        <fullName evidence="2">DUF218 domain-containing protein</fullName>
    </recommendedName>
</protein>
<dbReference type="AlphaFoldDB" id="A0A8J2VI07"/>
<name>A0A8J2VI07_9BACL</name>
<dbReference type="PANTHER" id="PTHR30336">
    <property type="entry name" value="INNER MEMBRANE PROTEIN, PROBABLE PERMEASE"/>
    <property type="match status" value="1"/>
</dbReference>
<reference evidence="3" key="1">
    <citation type="journal article" date="2014" name="Int. J. Syst. Evol. Microbiol.">
        <title>Complete genome sequence of Corynebacterium casei LMG S-19264T (=DSM 44701T), isolated from a smear-ripened cheese.</title>
        <authorList>
            <consortium name="US DOE Joint Genome Institute (JGI-PGF)"/>
            <person name="Walter F."/>
            <person name="Albersmeier A."/>
            <person name="Kalinowski J."/>
            <person name="Ruckert C."/>
        </authorList>
    </citation>
    <scope>NUCLEOTIDE SEQUENCE</scope>
    <source>
        <strain evidence="3">CGMCC 1.15371</strain>
    </source>
</reference>